<comment type="caution">
    <text evidence="1">The sequence shown here is derived from an EMBL/GenBank/DDBJ whole genome shotgun (WGS) entry which is preliminary data.</text>
</comment>
<dbReference type="EMBL" id="LBVU01000002">
    <property type="protein sequence ID" value="KKQ92464.1"/>
    <property type="molecule type" value="Genomic_DNA"/>
</dbReference>
<organism evidence="1 2">
    <name type="scientific">Candidatus Woesebacteria bacterium GW2011_GWB1_39_10</name>
    <dbReference type="NCBI Taxonomy" id="1618572"/>
    <lineage>
        <taxon>Bacteria</taxon>
        <taxon>Candidatus Woeseibacteriota</taxon>
    </lineage>
</organism>
<dbReference type="STRING" id="1618572.UT17_C0002G0127"/>
<sequence>MNKNSFALLFAISILVVGIFNIYRAGPSSCSEWASKLLSGVKHCETTVLNITPDDVVGLYEWRVGSIRLSDSHIDNVFGITFYDQNGSSISPDDMQQNVTYYFNKTLPSSSFHLWPNDDYDPSSSGTTLVILAKP</sequence>
<gene>
    <name evidence="1" type="ORF">UT17_C0002G0127</name>
</gene>
<reference evidence="1 2" key="1">
    <citation type="journal article" date="2015" name="Nature">
        <title>rRNA introns, odd ribosomes, and small enigmatic genomes across a large radiation of phyla.</title>
        <authorList>
            <person name="Brown C.T."/>
            <person name="Hug L.A."/>
            <person name="Thomas B.C."/>
            <person name="Sharon I."/>
            <person name="Castelle C.J."/>
            <person name="Singh A."/>
            <person name="Wilkins M.J."/>
            <person name="Williams K.H."/>
            <person name="Banfield J.F."/>
        </authorList>
    </citation>
    <scope>NUCLEOTIDE SEQUENCE [LARGE SCALE GENOMIC DNA]</scope>
</reference>
<evidence type="ECO:0000313" key="2">
    <source>
        <dbReference type="Proteomes" id="UP000034774"/>
    </source>
</evidence>
<evidence type="ECO:0000313" key="1">
    <source>
        <dbReference type="EMBL" id="KKQ92464.1"/>
    </source>
</evidence>
<accession>A0A0G0P2V9</accession>
<protein>
    <submittedName>
        <fullName evidence="1">Uncharacterized protein</fullName>
    </submittedName>
</protein>
<dbReference type="AlphaFoldDB" id="A0A0G0P2V9"/>
<name>A0A0G0P2V9_9BACT</name>
<dbReference type="Proteomes" id="UP000034774">
    <property type="component" value="Unassembled WGS sequence"/>
</dbReference>
<proteinExistence type="predicted"/>